<feature type="compositionally biased region" description="Low complexity" evidence="1">
    <location>
        <begin position="602"/>
        <end position="624"/>
    </location>
</feature>
<feature type="compositionally biased region" description="Acidic residues" evidence="1">
    <location>
        <begin position="198"/>
        <end position="207"/>
    </location>
</feature>
<protein>
    <recommendedName>
        <fullName evidence="2">SUZ domain-containing protein</fullName>
    </recommendedName>
</protein>
<feature type="region of interest" description="Disordered" evidence="1">
    <location>
        <begin position="494"/>
        <end position="654"/>
    </location>
</feature>
<dbReference type="InterPro" id="IPR024771">
    <property type="entry name" value="SUZ"/>
</dbReference>
<feature type="region of interest" description="Disordered" evidence="1">
    <location>
        <begin position="48"/>
        <end position="73"/>
    </location>
</feature>
<reference evidence="3 4" key="1">
    <citation type="submission" date="2019-02" db="EMBL/GenBank/DDBJ databases">
        <title>Genome sequencing of the rare red list fungi Antrodiella citrinella (Flaviporus citrinellus).</title>
        <authorList>
            <person name="Buettner E."/>
            <person name="Kellner H."/>
        </authorList>
    </citation>
    <scope>NUCLEOTIDE SEQUENCE [LARGE SCALE GENOMIC DNA]</scope>
    <source>
        <strain evidence="3 4">DSM 108506</strain>
    </source>
</reference>
<dbReference type="Pfam" id="PF12752">
    <property type="entry name" value="SUZ"/>
    <property type="match status" value="1"/>
</dbReference>
<feature type="compositionally biased region" description="Low complexity" evidence="1">
    <location>
        <begin position="467"/>
        <end position="478"/>
    </location>
</feature>
<dbReference type="Proteomes" id="UP000308730">
    <property type="component" value="Unassembled WGS sequence"/>
</dbReference>
<feature type="compositionally biased region" description="Polar residues" evidence="1">
    <location>
        <begin position="693"/>
        <end position="706"/>
    </location>
</feature>
<organism evidence="3 4">
    <name type="scientific">Antrodiella citrinella</name>
    <dbReference type="NCBI Taxonomy" id="2447956"/>
    <lineage>
        <taxon>Eukaryota</taxon>
        <taxon>Fungi</taxon>
        <taxon>Dikarya</taxon>
        <taxon>Basidiomycota</taxon>
        <taxon>Agaricomycotina</taxon>
        <taxon>Agaricomycetes</taxon>
        <taxon>Polyporales</taxon>
        <taxon>Steccherinaceae</taxon>
        <taxon>Antrodiella</taxon>
    </lineage>
</organism>
<feature type="domain" description="SUZ" evidence="2">
    <location>
        <begin position="152"/>
        <end position="248"/>
    </location>
</feature>
<sequence length="803" mass="85689">MEELSITTADSPILSNTSASFSAPDIRSSSQISIASSVITSPSVDSVLSQSASPRENVSFDIPTSSSQSPDTDPQILEALTEALGSKDRLYVLKLGEQMESMILERRPFIEVNPASSYQRMLAHRCSGYYKLAPETDSTTKIISVHFRSESRIPLRRIRELVPKEEIAQQPAFKIMVRANRDRGRSRYNSQPGSVAGEDADLSDVEQSETSSIGGRSNATGTSKRHLTIEEREAAYKEARSRIFMDFEEKEVEKEKDSSANSSTHSLVSGSGSTSGGRSSTGDADDSASSAATESEWSGPATNRREGWRGGSTTSSSRSTRLSDASYTKNGSGSSRNSRATSPSPVTYASVYDPMNSAAAYDPAYGNPYVPYYYPYAPQQGMAGQPYPAAPYYYQPYGYASPPHQPSPHHSDPTSPAATDNGYPQGQPPPMTGYPNYVWPHLPQGHQPPHMPPLQQGAHTVPPTPIQQPSSQGQQQPPLQVPYHQYMQPPFQYPIPYYTPFSPGQPVQQASHTPPHPQTHQYGPPDAINSVDGTQLGYANGSHHVDSNGNSRTSSRNSNNNHMGPNGNGRRGAPRTRQAWSYGPGASSTGFQYGGQGTEQVGPRLTTRRTSGTSSGSGSAGNRTPGDEASSTTQPALQSNDFPPLSSVTPEKRTPVVNSAWSNTVANRSIMSPGPPVGPSASASGNALVHYPNATNTDSPGSNNGSGMDESFERPSPKSAELFNPKGIARRGTLNRGPVDKENSRMGIEAERPRLIEAATISVLADRVGGISMDDCVDGAPAIAAHPANGPGGVESPLNVSSS</sequence>
<evidence type="ECO:0000256" key="1">
    <source>
        <dbReference type="SAM" id="MobiDB-lite"/>
    </source>
</evidence>
<comment type="caution">
    <text evidence="3">The sequence shown here is derived from an EMBL/GenBank/DDBJ whole genome shotgun (WGS) entry which is preliminary data.</text>
</comment>
<evidence type="ECO:0000313" key="4">
    <source>
        <dbReference type="Proteomes" id="UP000308730"/>
    </source>
</evidence>
<dbReference type="EMBL" id="SGPM01000020">
    <property type="protein sequence ID" value="THH32510.1"/>
    <property type="molecule type" value="Genomic_DNA"/>
</dbReference>
<dbReference type="InterPro" id="IPR036867">
    <property type="entry name" value="R3H_dom_sf"/>
</dbReference>
<feature type="region of interest" description="Disordered" evidence="1">
    <location>
        <begin position="671"/>
        <end position="746"/>
    </location>
</feature>
<feature type="compositionally biased region" description="Low complexity" evidence="1">
    <location>
        <begin position="547"/>
        <end position="565"/>
    </location>
</feature>
<feature type="region of interest" description="Disordered" evidence="1">
    <location>
        <begin position="254"/>
        <end position="344"/>
    </location>
</feature>
<feature type="region of interest" description="Disordered" evidence="1">
    <location>
        <begin position="1"/>
        <end position="26"/>
    </location>
</feature>
<dbReference type="SUPFAM" id="SSF82708">
    <property type="entry name" value="R3H domain"/>
    <property type="match status" value="1"/>
</dbReference>
<proteinExistence type="predicted"/>
<feature type="compositionally biased region" description="Low complexity" evidence="1">
    <location>
        <begin position="61"/>
        <end position="73"/>
    </location>
</feature>
<feature type="region of interest" description="Disordered" evidence="1">
    <location>
        <begin position="782"/>
        <end position="803"/>
    </location>
</feature>
<dbReference type="GO" id="GO:0003676">
    <property type="term" value="F:nucleic acid binding"/>
    <property type="evidence" value="ECO:0007669"/>
    <property type="project" value="InterPro"/>
</dbReference>
<feature type="compositionally biased region" description="Low complexity" evidence="1">
    <location>
        <begin position="311"/>
        <end position="320"/>
    </location>
</feature>
<dbReference type="PANTHER" id="PTHR15672:SF8">
    <property type="entry name" value="PROTEIN ENCORE"/>
    <property type="match status" value="1"/>
</dbReference>
<dbReference type="PROSITE" id="PS51673">
    <property type="entry name" value="SUZ"/>
    <property type="match status" value="1"/>
</dbReference>
<feature type="region of interest" description="Disordered" evidence="1">
    <location>
        <begin position="400"/>
        <end position="478"/>
    </location>
</feature>
<evidence type="ECO:0000313" key="3">
    <source>
        <dbReference type="EMBL" id="THH32510.1"/>
    </source>
</evidence>
<feature type="compositionally biased region" description="Polar residues" evidence="1">
    <location>
        <begin position="208"/>
        <end position="222"/>
    </location>
</feature>
<evidence type="ECO:0000259" key="2">
    <source>
        <dbReference type="PROSITE" id="PS51673"/>
    </source>
</evidence>
<gene>
    <name evidence="3" type="ORF">EUX98_g1672</name>
</gene>
<feature type="compositionally biased region" description="Low complexity" evidence="1">
    <location>
        <begin position="262"/>
        <end position="299"/>
    </location>
</feature>
<dbReference type="CDD" id="cd02642">
    <property type="entry name" value="R3H_encore_like"/>
    <property type="match status" value="1"/>
</dbReference>
<dbReference type="InterPro" id="IPR051937">
    <property type="entry name" value="R3H_domain_containing"/>
</dbReference>
<feature type="compositionally biased region" description="Polar residues" evidence="1">
    <location>
        <begin position="322"/>
        <end position="344"/>
    </location>
</feature>
<name>A0A4S4N989_9APHY</name>
<feature type="compositionally biased region" description="Polar residues" evidence="1">
    <location>
        <begin position="1"/>
        <end position="21"/>
    </location>
</feature>
<feature type="compositionally biased region" description="Polar residues" evidence="1">
    <location>
        <begin position="629"/>
        <end position="649"/>
    </location>
</feature>
<dbReference type="OrthoDB" id="278430at2759"/>
<dbReference type="AlphaFoldDB" id="A0A4S4N989"/>
<dbReference type="PANTHER" id="PTHR15672">
    <property type="entry name" value="CAMP-REGULATED PHOSPHOPROTEIN 21 RELATED R3H DOMAIN CONTAINING PROTEIN"/>
    <property type="match status" value="1"/>
</dbReference>
<dbReference type="Gene3D" id="3.30.1370.50">
    <property type="entry name" value="R3H-like domain"/>
    <property type="match status" value="1"/>
</dbReference>
<accession>A0A4S4N989</accession>
<feature type="region of interest" description="Disordered" evidence="1">
    <location>
        <begin position="183"/>
        <end position="230"/>
    </location>
</feature>
<keyword evidence="4" id="KW-1185">Reference proteome</keyword>